<evidence type="ECO:0000313" key="3">
    <source>
        <dbReference type="EMBL" id="CCA20534.1"/>
    </source>
</evidence>
<evidence type="ECO:0000256" key="1">
    <source>
        <dbReference type="SAM" id="Coils"/>
    </source>
</evidence>
<gene>
    <name evidence="2" type="primary">AlNc14C53G4091</name>
    <name evidence="3" type="synonym">AlNc14C97G5894</name>
    <name evidence="2" type="ORF">ALNC14_047200</name>
    <name evidence="3" type="ORF">ALNC14_066770</name>
</gene>
<dbReference type="PROSITE" id="PS51257">
    <property type="entry name" value="PROKAR_LIPOPROTEIN"/>
    <property type="match status" value="1"/>
</dbReference>
<reference evidence="2" key="2">
    <citation type="submission" date="2011-02" db="EMBL/GenBank/DDBJ databases">
        <authorList>
            <person name="MacLean D."/>
        </authorList>
    </citation>
    <scope>NUCLEOTIDE SEQUENCE</scope>
</reference>
<dbReference type="InterPro" id="IPR024224">
    <property type="entry name" value="DENND6"/>
</dbReference>
<dbReference type="GO" id="GO:0055037">
    <property type="term" value="C:recycling endosome"/>
    <property type="evidence" value="ECO:0007669"/>
    <property type="project" value="TreeGrafter"/>
</dbReference>
<organism evidence="2">
    <name type="scientific">Albugo laibachii Nc14</name>
    <dbReference type="NCBI Taxonomy" id="890382"/>
    <lineage>
        <taxon>Eukaryota</taxon>
        <taxon>Sar</taxon>
        <taxon>Stramenopiles</taxon>
        <taxon>Oomycota</taxon>
        <taxon>Peronosporomycetes</taxon>
        <taxon>Albuginales</taxon>
        <taxon>Albuginaceae</taxon>
        <taxon>Albugo</taxon>
    </lineage>
</organism>
<dbReference type="AlphaFoldDB" id="F0WBQ0"/>
<dbReference type="GO" id="GO:0005085">
    <property type="term" value="F:guanyl-nucleotide exchange factor activity"/>
    <property type="evidence" value="ECO:0007669"/>
    <property type="project" value="InterPro"/>
</dbReference>
<accession>F0WBQ0</accession>
<dbReference type="PANTHER" id="PTHR13677:SF0">
    <property type="entry name" value="LD41638P"/>
    <property type="match status" value="1"/>
</dbReference>
<keyword evidence="1" id="KW-0175">Coiled coil</keyword>
<reference evidence="2" key="1">
    <citation type="journal article" date="2011" name="PLoS Biol.">
        <title>Gene gain and loss during evolution of obligate parasitism in the white rust pathogen of Arabidopsis thaliana.</title>
        <authorList>
            <person name="Kemen E."/>
            <person name="Gardiner A."/>
            <person name="Schultz-Larsen T."/>
            <person name="Kemen A.C."/>
            <person name="Balmuth A.L."/>
            <person name="Robert-Seilaniantz A."/>
            <person name="Bailey K."/>
            <person name="Holub E."/>
            <person name="Studholme D.J."/>
            <person name="Maclean D."/>
            <person name="Jones J.D."/>
        </authorList>
    </citation>
    <scope>NUCLEOTIDE SEQUENCE</scope>
</reference>
<dbReference type="HOGENOM" id="CLU_971196_0_0_1"/>
<feature type="coiled-coil region" evidence="1">
    <location>
        <begin position="244"/>
        <end position="271"/>
    </location>
</feature>
<evidence type="ECO:0000313" key="2">
    <source>
        <dbReference type="EMBL" id="CCA18577.1"/>
    </source>
</evidence>
<dbReference type="EMBL" id="FR824142">
    <property type="protein sequence ID" value="CCA20534.1"/>
    <property type="molecule type" value="Genomic_DNA"/>
</dbReference>
<proteinExistence type="predicted"/>
<dbReference type="PANTHER" id="PTHR13677">
    <property type="entry name" value="LD41638P"/>
    <property type="match status" value="1"/>
</dbReference>
<protein>
    <submittedName>
        <fullName evidence="2">Uncharacterized protein AlNc14C53G4091</fullName>
    </submittedName>
    <submittedName>
        <fullName evidence="3">Uncharacterized protein AlNc14C97G5894</fullName>
    </submittedName>
</protein>
<dbReference type="EMBL" id="FR824098">
    <property type="protein sequence ID" value="CCA18577.1"/>
    <property type="molecule type" value="Genomic_DNA"/>
</dbReference>
<sequence length="287" mass="33959">MSKRDWHHKSLLHQGSQGLASCSDISFDQAFIRRRMCPSMISKRLMKSRFCPSQLLSREISANLWLIVSKLVRRCSRLVSPDTSILRQLVPSSKSTSSKRFYNPPESDEIINNAILRKHFRQLTEHFLRPFDQYFGIWKAKRVTSVCLYQDIEECMKPFDKTDFIQSINPQTLPICIRRSKWKQLYLQFIDSPHFDPWFMYRRQLCIRHFDTVMRALRGKIDQEALTRTPCGKHQDLESCADLFNEVQDALDKEESRQERDEEQLATIQNHLKIIGNQIDYLKNTEL</sequence>
<name>F0WBQ0_9STRA</name>